<evidence type="ECO:0000313" key="1">
    <source>
        <dbReference type="EMBL" id="SFK47488.1"/>
    </source>
</evidence>
<name>A0A1I3ZTW5_9PSEU</name>
<dbReference type="Proteomes" id="UP000199025">
    <property type="component" value="Unassembled WGS sequence"/>
</dbReference>
<protein>
    <submittedName>
        <fullName evidence="1">Uncharacterized protein</fullName>
    </submittedName>
</protein>
<proteinExistence type="predicted"/>
<keyword evidence="2" id="KW-1185">Reference proteome</keyword>
<reference evidence="1 2" key="1">
    <citation type="submission" date="2016-10" db="EMBL/GenBank/DDBJ databases">
        <authorList>
            <person name="de Groot N.N."/>
        </authorList>
    </citation>
    <scope>NUCLEOTIDE SEQUENCE [LARGE SCALE GENOMIC DNA]</scope>
    <source>
        <strain evidence="1 2">DSM 44468</strain>
    </source>
</reference>
<sequence length="75" mass="7405">MTSVRPVVIAITGNPLISGVPTASALASVSLLAGTPVISSTTSGTVIARINGGCTIGPNRLRRCTAQIATTAPTT</sequence>
<accession>A0A1I3ZTW5</accession>
<organism evidence="1 2">
    <name type="scientific">Amycolatopsis sacchari</name>
    <dbReference type="NCBI Taxonomy" id="115433"/>
    <lineage>
        <taxon>Bacteria</taxon>
        <taxon>Bacillati</taxon>
        <taxon>Actinomycetota</taxon>
        <taxon>Actinomycetes</taxon>
        <taxon>Pseudonocardiales</taxon>
        <taxon>Pseudonocardiaceae</taxon>
        <taxon>Amycolatopsis</taxon>
    </lineage>
</organism>
<evidence type="ECO:0000313" key="2">
    <source>
        <dbReference type="Proteomes" id="UP000199025"/>
    </source>
</evidence>
<dbReference type="EMBL" id="FORP01000022">
    <property type="protein sequence ID" value="SFK47488.1"/>
    <property type="molecule type" value="Genomic_DNA"/>
</dbReference>
<gene>
    <name evidence="1" type="ORF">SAMN05421835_12228</name>
</gene>
<dbReference type="AlphaFoldDB" id="A0A1I3ZTW5"/>